<dbReference type="InterPro" id="IPR041690">
    <property type="entry name" value="Cadherin_5"/>
</dbReference>
<feature type="compositionally biased region" description="Gly residues" evidence="8">
    <location>
        <begin position="438"/>
        <end position="450"/>
    </location>
</feature>
<evidence type="ECO:0000256" key="5">
    <source>
        <dbReference type="ARBA" id="ARBA00022737"/>
    </source>
</evidence>
<dbReference type="RefSeq" id="WP_316019808.1">
    <property type="nucleotide sequence ID" value="NZ_JAWDID010000032.1"/>
</dbReference>
<dbReference type="Gene3D" id="2.150.10.10">
    <property type="entry name" value="Serralysin-like metalloprotease, C-terminal"/>
    <property type="match status" value="6"/>
</dbReference>
<dbReference type="InterPro" id="IPR011049">
    <property type="entry name" value="Serralysin-like_metalloprot_C"/>
</dbReference>
<feature type="domain" description="Cadherin-like" evidence="10">
    <location>
        <begin position="222"/>
        <end position="312"/>
    </location>
</feature>
<evidence type="ECO:0000256" key="7">
    <source>
        <dbReference type="ARBA" id="ARBA00023136"/>
    </source>
</evidence>
<feature type="region of interest" description="Disordered" evidence="8">
    <location>
        <begin position="401"/>
        <end position="457"/>
    </location>
</feature>
<protein>
    <submittedName>
        <fullName evidence="11">Cadherin-like domain-containing protein</fullName>
    </submittedName>
</protein>
<dbReference type="SUPFAM" id="SSF51120">
    <property type="entry name" value="beta-Roll"/>
    <property type="match status" value="3"/>
</dbReference>
<organism evidence="11 12">
    <name type="scientific">Bosea rubneri</name>
    <dbReference type="NCBI Taxonomy" id="3075434"/>
    <lineage>
        <taxon>Bacteria</taxon>
        <taxon>Pseudomonadati</taxon>
        <taxon>Pseudomonadota</taxon>
        <taxon>Alphaproteobacteria</taxon>
        <taxon>Hyphomicrobiales</taxon>
        <taxon>Boseaceae</taxon>
        <taxon>Bosea</taxon>
    </lineage>
</organism>
<dbReference type="PROSITE" id="PS00330">
    <property type="entry name" value="HEMOLYSIN_CALCIUM"/>
    <property type="match status" value="4"/>
</dbReference>
<dbReference type="PRINTS" id="PR00313">
    <property type="entry name" value="CABNDNGRPT"/>
</dbReference>
<evidence type="ECO:0000259" key="10">
    <source>
        <dbReference type="Pfam" id="PF17892"/>
    </source>
</evidence>
<keyword evidence="6" id="KW-0843">Virulence</keyword>
<feature type="compositionally biased region" description="Low complexity" evidence="8">
    <location>
        <begin position="164"/>
        <end position="174"/>
    </location>
</feature>
<feature type="compositionally biased region" description="Acidic residues" evidence="8">
    <location>
        <begin position="422"/>
        <end position="434"/>
    </location>
</feature>
<name>A0ABU3SB41_9HYPH</name>
<reference evidence="11 12" key="1">
    <citation type="submission" date="2023-09" db="EMBL/GenBank/DDBJ databases">
        <title>Whole genome shotgun sequencing (WGS) of Bosea sp. ZW T0_25, isolated from stored onions (Allium cepa).</title>
        <authorList>
            <person name="Stoll D.A."/>
            <person name="Huch M."/>
        </authorList>
    </citation>
    <scope>NUCLEOTIDE SEQUENCE [LARGE SCALE GENOMIC DNA]</scope>
    <source>
        <strain evidence="11 12">ZW T0_25</strain>
    </source>
</reference>
<evidence type="ECO:0000256" key="3">
    <source>
        <dbReference type="ARBA" id="ARBA00022525"/>
    </source>
</evidence>
<dbReference type="InterPro" id="IPR003995">
    <property type="entry name" value="RTX_toxin_determinant-A"/>
</dbReference>
<feature type="compositionally biased region" description="Basic and acidic residues" evidence="8">
    <location>
        <begin position="549"/>
        <end position="560"/>
    </location>
</feature>
<proteinExistence type="predicted"/>
<feature type="transmembrane region" description="Helical" evidence="9">
    <location>
        <begin position="31"/>
        <end position="52"/>
    </location>
</feature>
<feature type="region of interest" description="Disordered" evidence="8">
    <location>
        <begin position="537"/>
        <end position="577"/>
    </location>
</feature>
<sequence>MIEVKALKPQTPNLPTAEQIYRTPEAESRPARLVGAVLLAMAAIATYIASLFPSLARSTPEPSAEQPEAKRGDAPDVLGAAAEEETGALGEREREPALGSGAPSAPVGGIADFLGIDSPPIDYEQLPLPRSDSPRAAFGLDLPSNDNRLARSFQAVAPVGEGGSSSRPASSVSEETGEKVSLKPVKSAPQAEPTDKARDEKTGSDEKSGSVSASSEDRTPRNQAPVLRGGVALPSIGMCETLLVSIAALLSGAVDADGDTLSIVNLRVSSGTLTPVEGGWIFKPAAGSHGPVTLEYEVSDGKVAVAQTAGFEVVEFNEINGTAADDMLIGTECADIISGGDGADNIHARGGSDIVHGGLGNDHIVAGAGDDLVHAGAGDDIVFGGAGDDIIHGEAGNDRIFGGAGNDQISGGAGNDEIHGEDGDDTLAGDEGDDVISGGAGSDMIGGGSGNDRLSGGTSPDYLFGGLGDDAIFGEDGDDFIDGGPGDDDIDGGPGNNIIQTGSGRNRVVAADGDNIVIGGSGEDTVTLGAGRDTVRAGGGNDVVDSGAGDDRVFGEDGNDKISTGAGNDIVSGGKGNDTIEAGPGADQVKGDEGDDTFVVTLDQDDDRYDGGDDTDTLDLSRTTQGVEVDAIAGTAKGAEIGKDIAVNIEAIIGGKGDDKFVVGDKPTTLTGGEGDDAFVFEVSLGDEQRDLIHEILDLDAGDRIVVKQYQLRSDFDEADDDQAEAEGEDDRFNATYGEEETAQPFRFRIEKIDGNEHTIVDVYLEQDDERDFSIQVLGNHKFYYF</sequence>
<dbReference type="Pfam" id="PF00353">
    <property type="entry name" value="HemolysinCabind"/>
    <property type="match status" value="6"/>
</dbReference>
<keyword evidence="4" id="KW-0800">Toxin</keyword>
<keyword evidence="9" id="KW-0812">Transmembrane</keyword>
<dbReference type="PANTHER" id="PTHR38340">
    <property type="entry name" value="S-LAYER PROTEIN"/>
    <property type="match status" value="1"/>
</dbReference>
<evidence type="ECO:0000256" key="6">
    <source>
        <dbReference type="ARBA" id="ARBA00023026"/>
    </source>
</evidence>
<evidence type="ECO:0000313" key="12">
    <source>
        <dbReference type="Proteomes" id="UP001254257"/>
    </source>
</evidence>
<comment type="caution">
    <text evidence="11">The sequence shown here is derived from an EMBL/GenBank/DDBJ whole genome shotgun (WGS) entry which is preliminary data.</text>
</comment>
<evidence type="ECO:0000256" key="9">
    <source>
        <dbReference type="SAM" id="Phobius"/>
    </source>
</evidence>
<evidence type="ECO:0000256" key="4">
    <source>
        <dbReference type="ARBA" id="ARBA00022656"/>
    </source>
</evidence>
<dbReference type="EMBL" id="JAWDID010000032">
    <property type="protein sequence ID" value="MDU0342008.1"/>
    <property type="molecule type" value="Genomic_DNA"/>
</dbReference>
<dbReference type="PANTHER" id="PTHR38340:SF1">
    <property type="entry name" value="S-LAYER PROTEIN"/>
    <property type="match status" value="1"/>
</dbReference>
<dbReference type="InterPro" id="IPR050557">
    <property type="entry name" value="RTX_toxin/Mannuronan_C5-epim"/>
</dbReference>
<gene>
    <name evidence="11" type="ORF">RKE40_19100</name>
</gene>
<keyword evidence="12" id="KW-1185">Reference proteome</keyword>
<keyword evidence="3" id="KW-0964">Secreted</keyword>
<accession>A0ABU3SB41</accession>
<evidence type="ECO:0000256" key="8">
    <source>
        <dbReference type="SAM" id="MobiDB-lite"/>
    </source>
</evidence>
<comment type="subcellular location">
    <subcellularLocation>
        <location evidence="1">Membrane</location>
    </subcellularLocation>
    <subcellularLocation>
        <location evidence="2">Secreted</location>
    </subcellularLocation>
</comment>
<keyword evidence="7 9" id="KW-0472">Membrane</keyword>
<dbReference type="InterPro" id="IPR001343">
    <property type="entry name" value="Hemolysn_Ca-bd"/>
</dbReference>
<keyword evidence="9" id="KW-1133">Transmembrane helix</keyword>
<feature type="region of interest" description="Disordered" evidence="8">
    <location>
        <begin position="156"/>
        <end position="226"/>
    </location>
</feature>
<feature type="region of interest" description="Disordered" evidence="8">
    <location>
        <begin position="57"/>
        <end position="143"/>
    </location>
</feature>
<keyword evidence="5" id="KW-0677">Repeat</keyword>
<dbReference type="Proteomes" id="UP001254257">
    <property type="component" value="Unassembled WGS sequence"/>
</dbReference>
<evidence type="ECO:0000313" key="11">
    <source>
        <dbReference type="EMBL" id="MDU0342008.1"/>
    </source>
</evidence>
<evidence type="ECO:0000256" key="1">
    <source>
        <dbReference type="ARBA" id="ARBA00004370"/>
    </source>
</evidence>
<evidence type="ECO:0000256" key="2">
    <source>
        <dbReference type="ARBA" id="ARBA00004613"/>
    </source>
</evidence>
<dbReference type="InterPro" id="IPR018511">
    <property type="entry name" value="Hemolysin-typ_Ca-bd_CS"/>
</dbReference>
<feature type="compositionally biased region" description="Basic and acidic residues" evidence="8">
    <location>
        <begin position="193"/>
        <end position="208"/>
    </location>
</feature>
<dbReference type="PRINTS" id="PR01488">
    <property type="entry name" value="RTXTOXINA"/>
</dbReference>
<dbReference type="Pfam" id="PF17892">
    <property type="entry name" value="Cadherin_5"/>
    <property type="match status" value="1"/>
</dbReference>